<feature type="domain" description="Aminoacyl-transfer RNA synthetases class-II family profile" evidence="8">
    <location>
        <begin position="8"/>
        <end position="316"/>
    </location>
</feature>
<dbReference type="Gene3D" id="3.30.930.10">
    <property type="entry name" value="Bira Bifunctional Protein, Domain 2"/>
    <property type="match status" value="1"/>
</dbReference>
<feature type="non-terminal residue" evidence="9">
    <location>
        <position position="1"/>
    </location>
</feature>
<dbReference type="InterPro" id="IPR033731">
    <property type="entry name" value="GlyRS-like_core"/>
</dbReference>
<organism evidence="9">
    <name type="scientific">marine metagenome</name>
    <dbReference type="NCBI Taxonomy" id="408172"/>
    <lineage>
        <taxon>unclassified sequences</taxon>
        <taxon>metagenomes</taxon>
        <taxon>ecological metagenomes</taxon>
    </lineage>
</organism>
<evidence type="ECO:0000256" key="1">
    <source>
        <dbReference type="ARBA" id="ARBA00008226"/>
    </source>
</evidence>
<dbReference type="InterPro" id="IPR006195">
    <property type="entry name" value="aa-tRNA-synth_II"/>
</dbReference>
<name>A0A381ZSE5_9ZZZZ</name>
<dbReference type="GO" id="GO:0006426">
    <property type="term" value="P:glycyl-tRNA aminoacylation"/>
    <property type="evidence" value="ECO:0007669"/>
    <property type="project" value="InterPro"/>
</dbReference>
<comment type="similarity">
    <text evidence="1">Belongs to the class-II aminoacyl-tRNA synthetase family.</text>
</comment>
<evidence type="ECO:0000313" key="9">
    <source>
        <dbReference type="EMBL" id="SVA91802.1"/>
    </source>
</evidence>
<dbReference type="PROSITE" id="PS50862">
    <property type="entry name" value="AA_TRNA_LIGASE_II"/>
    <property type="match status" value="1"/>
</dbReference>
<dbReference type="NCBIfam" id="TIGR00389">
    <property type="entry name" value="glyS_dimeric"/>
    <property type="match status" value="1"/>
</dbReference>
<accession>A0A381ZSE5</accession>
<dbReference type="InterPro" id="IPR027031">
    <property type="entry name" value="Gly-tRNA_synthase/POLG2"/>
</dbReference>
<gene>
    <name evidence="9" type="ORF">METZ01_LOCUS144656</name>
</gene>
<dbReference type="InterPro" id="IPR002314">
    <property type="entry name" value="aa-tRNA-synt_IIb"/>
</dbReference>
<keyword evidence="3" id="KW-0436">Ligase</keyword>
<dbReference type="InterPro" id="IPR045864">
    <property type="entry name" value="aa-tRNA-synth_II/BPL/LPL"/>
</dbReference>
<proteinExistence type="inferred from homology"/>
<keyword evidence="6" id="KW-0648">Protein biosynthesis</keyword>
<evidence type="ECO:0000256" key="7">
    <source>
        <dbReference type="ARBA" id="ARBA00023146"/>
    </source>
</evidence>
<dbReference type="PRINTS" id="PR01043">
    <property type="entry name" value="TRNASYNTHGLY"/>
</dbReference>
<dbReference type="CDD" id="cd00774">
    <property type="entry name" value="GlyRS-like_core"/>
    <property type="match status" value="1"/>
</dbReference>
<dbReference type="AlphaFoldDB" id="A0A381ZSE5"/>
<evidence type="ECO:0000259" key="8">
    <source>
        <dbReference type="PROSITE" id="PS50862"/>
    </source>
</evidence>
<keyword evidence="4" id="KW-0547">Nucleotide-binding</keyword>
<dbReference type="EC" id="6.1.1.14" evidence="2"/>
<keyword evidence="5" id="KW-0067">ATP-binding</keyword>
<dbReference type="PANTHER" id="PTHR10745:SF8">
    <property type="entry name" value="DNA POLYMERASE SUBUNIT GAMMA-2, MITOCHONDRIAL"/>
    <property type="match status" value="1"/>
</dbReference>
<sequence length="333" mass="38150">MTDSKIMDKLVSLCKRRGFIFQSSDIYGGLEATYDYGPLGVELKNNVKQLWWRDVVTSRTDVVGMDAAIFMNSKVWEASGHVSEFHDPMVDCKNCKARFRADHIDLEKNCPTCGVKEWTDARQFNLMLKTHYGPSEDSSSVVYLRPETAQGIFVNFANAVTTSRAKLPFGIAQIGKAFRNEITTGNFLFRSREFEQMEMEFFVKPDETSEWLEYWSNARLDWYKSLGVTEKKLKLRLHEDNELAHYAAACFDVEYEFPFGWSELEGIADRGSYDLDQHAQHSGKKLTWFDSKTNEHITPAVVEASAGVDRTVLTILVDAYHEEEVKGEQRVVL</sequence>
<dbReference type="InterPro" id="IPR002315">
    <property type="entry name" value="tRNA-synt_gly"/>
</dbReference>
<evidence type="ECO:0000256" key="6">
    <source>
        <dbReference type="ARBA" id="ARBA00022917"/>
    </source>
</evidence>
<dbReference type="NCBIfam" id="NF003211">
    <property type="entry name" value="PRK04173.1"/>
    <property type="match status" value="1"/>
</dbReference>
<reference evidence="9" key="1">
    <citation type="submission" date="2018-05" db="EMBL/GenBank/DDBJ databases">
        <authorList>
            <person name="Lanie J.A."/>
            <person name="Ng W.-L."/>
            <person name="Kazmierczak K.M."/>
            <person name="Andrzejewski T.M."/>
            <person name="Davidsen T.M."/>
            <person name="Wayne K.J."/>
            <person name="Tettelin H."/>
            <person name="Glass J.I."/>
            <person name="Rusch D."/>
            <person name="Podicherti R."/>
            <person name="Tsui H.-C.T."/>
            <person name="Winkler M.E."/>
        </authorList>
    </citation>
    <scope>NUCLEOTIDE SEQUENCE</scope>
</reference>
<dbReference type="Pfam" id="PF00587">
    <property type="entry name" value="tRNA-synt_2b"/>
    <property type="match status" value="1"/>
</dbReference>
<dbReference type="GO" id="GO:0005524">
    <property type="term" value="F:ATP binding"/>
    <property type="evidence" value="ECO:0007669"/>
    <property type="project" value="UniProtKB-KW"/>
</dbReference>
<feature type="non-terminal residue" evidence="9">
    <location>
        <position position="333"/>
    </location>
</feature>
<evidence type="ECO:0000256" key="3">
    <source>
        <dbReference type="ARBA" id="ARBA00022598"/>
    </source>
</evidence>
<dbReference type="GO" id="GO:0004820">
    <property type="term" value="F:glycine-tRNA ligase activity"/>
    <property type="evidence" value="ECO:0007669"/>
    <property type="project" value="UniProtKB-EC"/>
</dbReference>
<dbReference type="GO" id="GO:0005737">
    <property type="term" value="C:cytoplasm"/>
    <property type="evidence" value="ECO:0007669"/>
    <property type="project" value="InterPro"/>
</dbReference>
<keyword evidence="7" id="KW-0030">Aminoacyl-tRNA synthetase</keyword>
<evidence type="ECO:0000256" key="5">
    <source>
        <dbReference type="ARBA" id="ARBA00022840"/>
    </source>
</evidence>
<protein>
    <recommendedName>
        <fullName evidence="2">glycine--tRNA ligase</fullName>
        <ecNumber evidence="2">6.1.1.14</ecNumber>
    </recommendedName>
</protein>
<dbReference type="EMBL" id="UINC01022359">
    <property type="protein sequence ID" value="SVA91802.1"/>
    <property type="molecule type" value="Genomic_DNA"/>
</dbReference>
<evidence type="ECO:0000256" key="4">
    <source>
        <dbReference type="ARBA" id="ARBA00022741"/>
    </source>
</evidence>
<dbReference type="PANTHER" id="PTHR10745">
    <property type="entry name" value="GLYCYL-TRNA SYNTHETASE/DNA POLYMERASE SUBUNIT GAMMA-2"/>
    <property type="match status" value="1"/>
</dbReference>
<evidence type="ECO:0000256" key="2">
    <source>
        <dbReference type="ARBA" id="ARBA00012829"/>
    </source>
</evidence>
<dbReference type="SUPFAM" id="SSF55681">
    <property type="entry name" value="Class II aaRS and biotin synthetases"/>
    <property type="match status" value="1"/>
</dbReference>